<dbReference type="InterPro" id="IPR002421">
    <property type="entry name" value="5-3_exonuclease"/>
</dbReference>
<dbReference type="FunFam" id="1.10.150.20:FF:000002">
    <property type="entry name" value="DNA polymerase I"/>
    <property type="match status" value="1"/>
</dbReference>
<evidence type="ECO:0000256" key="1">
    <source>
        <dbReference type="ARBA" id="ARBA00007705"/>
    </source>
</evidence>
<dbReference type="EMBL" id="ACEC01000013">
    <property type="protein sequence ID" value="EEG32044.1"/>
    <property type="molecule type" value="Genomic_DNA"/>
</dbReference>
<dbReference type="Gene3D" id="1.20.1060.10">
    <property type="entry name" value="Taq DNA Polymerase, Chain T, domain 4"/>
    <property type="match status" value="1"/>
</dbReference>
<dbReference type="SUPFAM" id="SSF56672">
    <property type="entry name" value="DNA/RNA polymerases"/>
    <property type="match status" value="1"/>
</dbReference>
<dbReference type="Gene3D" id="3.40.50.1010">
    <property type="entry name" value="5'-nuclease"/>
    <property type="match status" value="1"/>
</dbReference>
<evidence type="ECO:0000313" key="14">
    <source>
        <dbReference type="EMBL" id="EEG32044.1"/>
    </source>
</evidence>
<dbReference type="SUPFAM" id="SSF53098">
    <property type="entry name" value="Ribonuclease H-like"/>
    <property type="match status" value="1"/>
</dbReference>
<feature type="non-terminal residue" evidence="14">
    <location>
        <position position="1"/>
    </location>
</feature>
<dbReference type="InterPro" id="IPR008918">
    <property type="entry name" value="HhH2"/>
</dbReference>
<sequence>GDGGNLKFSGVLRGPFSKGSLSGVRGSAPTTVPREVDGGAMKVLAVDGNSILNRSYYGVRNLSNSKGVPTNAVFGFFNVMDKMIKEVEPDCVAVAFDLSAPTFRHKQYDGYKAGRKGMPEELAVQLPITKELIQLFGYHIVECEGFEADDIMGTFARLCREQKAECVIATGDRDNLQLVGDGVTVRLATNKEAILFDTDKIVQEYGVTPPELIEVKALMGDSSDNIPGVKGIGEKTALSLVSKYHSVSYILDHAQELDATTRVKNLLSAEGARELAEMSRMLGTIVDNAPIDGDLSHYAVGPRDDAGLYRIFSELELKKFLERYHLQPGNEPAPAPEKQPKKHFTVLQNPSAEQIREQFGDSVDFLYSEGLLLLNLGDTIVEYNFDAESAFQALVLQNDRPKRTHGAKELYKRCFENGEQLTNLVFSTDLAAYLLDALAKGYALGGLIEKYLPDFRCDVEERYKEIAAFPALCDALSKELTEWEMGSLLHDIELPLSEVLANMENEGFQVDVAGVRTFGEMLQVEIERITQEIYGYAGEEFNINSTRELGAILFDKLGLPTGKKTKTGYSTNVDVLEKLIPKHPIAGLVLEYRKLTKLSSTYVTGLLKVTGPDQRVHSVFRQTETRTGRISSTEPNMQNIPIRTELGSQMRKFFVAKPGCVLLDADYSQIELRILAHISNDSRMITAFREGADIHTATASQVFGVPAEVLPAELRRRAKAINFGIVYGIGAYSLSQDINVSVAEAKEYIENYLHTYSGVRQYMNDIVESSAKSGYVKTMFGRVRHLPEITSSNHNTKAFGERVALNTPIQGTAADIIKIAMVKVYRRLKEEGLSAQLILQVHDELLIEVSKADAPRAKVILKEEMEHAADLSVPLSVDVSEGENWYDAKG</sequence>
<dbReference type="PRINTS" id="PR00868">
    <property type="entry name" value="DNAPOLI"/>
</dbReference>
<dbReference type="SMART" id="SM00279">
    <property type="entry name" value="HhH2"/>
    <property type="match status" value="1"/>
</dbReference>
<dbReference type="InterPro" id="IPR018320">
    <property type="entry name" value="DNA_polymerase_1"/>
</dbReference>
<dbReference type="Proteomes" id="UP000003340">
    <property type="component" value="Unassembled WGS sequence"/>
</dbReference>
<keyword evidence="5 11" id="KW-0227">DNA damage</keyword>
<dbReference type="InterPro" id="IPR012337">
    <property type="entry name" value="RNaseH-like_sf"/>
</dbReference>
<dbReference type="InterPro" id="IPR020045">
    <property type="entry name" value="DNA_polI_H3TH"/>
</dbReference>
<dbReference type="Pfam" id="PF01367">
    <property type="entry name" value="5_3_exonuc"/>
    <property type="match status" value="1"/>
</dbReference>
<dbReference type="InterPro" id="IPR002298">
    <property type="entry name" value="DNA_polymerase_A"/>
</dbReference>
<proteinExistence type="inferred from homology"/>
<reference evidence="14 15" key="1">
    <citation type="submission" date="2009-01" db="EMBL/GenBank/DDBJ databases">
        <authorList>
            <person name="Fulton L."/>
            <person name="Clifton S."/>
            <person name="Fulton B."/>
            <person name="Xu J."/>
            <person name="Minx P."/>
            <person name="Pepin K.H."/>
            <person name="Johnson M."/>
            <person name="Bhonagiri V."/>
            <person name="Nash W.E."/>
            <person name="Mardis E.R."/>
            <person name="Wilson R.K."/>
        </authorList>
    </citation>
    <scope>NUCLEOTIDE SEQUENCE [LARGE SCALE GENOMIC DNA]</scope>
    <source>
        <strain evidence="14 15">DSM 5476</strain>
    </source>
</reference>
<dbReference type="CDD" id="cd08637">
    <property type="entry name" value="DNA_pol_A_pol_I_C"/>
    <property type="match status" value="1"/>
</dbReference>
<keyword evidence="11" id="KW-0540">Nuclease</keyword>
<evidence type="ECO:0000256" key="10">
    <source>
        <dbReference type="NCBIfam" id="TIGR00593"/>
    </source>
</evidence>
<evidence type="ECO:0000259" key="12">
    <source>
        <dbReference type="SMART" id="SM00475"/>
    </source>
</evidence>
<dbReference type="STRING" id="537013.CLOSTMETH_00296"/>
<dbReference type="GO" id="GO:0006302">
    <property type="term" value="P:double-strand break repair"/>
    <property type="evidence" value="ECO:0007669"/>
    <property type="project" value="TreeGrafter"/>
</dbReference>
<evidence type="ECO:0000313" key="15">
    <source>
        <dbReference type="Proteomes" id="UP000003340"/>
    </source>
</evidence>
<dbReference type="InterPro" id="IPR001098">
    <property type="entry name" value="DNA-dir_DNA_pol_A_palm_dom"/>
</dbReference>
<feature type="domain" description="DNA-directed DNA polymerase family A palm" evidence="13">
    <location>
        <begin position="647"/>
        <end position="853"/>
    </location>
</feature>
<organism evidence="14 15">
    <name type="scientific">[Clostridium] methylpentosum DSM 5476</name>
    <dbReference type="NCBI Taxonomy" id="537013"/>
    <lineage>
        <taxon>Bacteria</taxon>
        <taxon>Bacillati</taxon>
        <taxon>Bacillota</taxon>
        <taxon>Clostridia</taxon>
        <taxon>Eubacteriales</taxon>
        <taxon>Oscillospiraceae</taxon>
        <taxon>Oscillospiraceae incertae sedis</taxon>
    </lineage>
</organism>
<dbReference type="InterPro" id="IPR043502">
    <property type="entry name" value="DNA/RNA_pol_sf"/>
</dbReference>
<dbReference type="SMART" id="SM00475">
    <property type="entry name" value="53EXOc"/>
    <property type="match status" value="1"/>
</dbReference>
<dbReference type="GO" id="GO:0003887">
    <property type="term" value="F:DNA-directed DNA polymerase activity"/>
    <property type="evidence" value="ECO:0007669"/>
    <property type="project" value="UniProtKB-UniRule"/>
</dbReference>
<dbReference type="PANTHER" id="PTHR10133">
    <property type="entry name" value="DNA POLYMERASE I"/>
    <property type="match status" value="1"/>
</dbReference>
<comment type="caution">
    <text evidence="14">The sequence shown here is derived from an EMBL/GenBank/DDBJ whole genome shotgun (WGS) entry which is preliminary data.</text>
</comment>
<comment type="catalytic activity">
    <reaction evidence="9 11">
        <text>DNA(n) + a 2'-deoxyribonucleoside 5'-triphosphate = DNA(n+1) + diphosphate</text>
        <dbReference type="Rhea" id="RHEA:22508"/>
        <dbReference type="Rhea" id="RHEA-COMP:17339"/>
        <dbReference type="Rhea" id="RHEA-COMP:17340"/>
        <dbReference type="ChEBI" id="CHEBI:33019"/>
        <dbReference type="ChEBI" id="CHEBI:61560"/>
        <dbReference type="ChEBI" id="CHEBI:173112"/>
        <dbReference type="EC" id="2.7.7.7"/>
    </reaction>
</comment>
<dbReference type="InterPro" id="IPR036279">
    <property type="entry name" value="5-3_exonuclease_C_sf"/>
</dbReference>
<comment type="function">
    <text evidence="11">In addition to polymerase activity, this DNA polymerase exhibits 5'-3' exonuclease activity.</text>
</comment>
<dbReference type="FunFam" id="1.20.1060.10:FF:000001">
    <property type="entry name" value="DNA polymerase I"/>
    <property type="match status" value="1"/>
</dbReference>
<dbReference type="PROSITE" id="PS00447">
    <property type="entry name" value="DNA_POLYMERASE_A"/>
    <property type="match status" value="1"/>
</dbReference>
<gene>
    <name evidence="11 14" type="primary">polA</name>
    <name evidence="14" type="ORF">CLOSTMETH_00296</name>
</gene>
<dbReference type="CDD" id="cd09859">
    <property type="entry name" value="PIN_53EXO"/>
    <property type="match status" value="1"/>
</dbReference>
<comment type="similarity">
    <text evidence="1 11">Belongs to the DNA polymerase type-A family.</text>
</comment>
<dbReference type="GO" id="GO:0006261">
    <property type="term" value="P:DNA-templated DNA replication"/>
    <property type="evidence" value="ECO:0007669"/>
    <property type="project" value="UniProtKB-UniRule"/>
</dbReference>
<dbReference type="NCBIfam" id="NF004397">
    <property type="entry name" value="PRK05755.1"/>
    <property type="match status" value="1"/>
</dbReference>
<dbReference type="InterPro" id="IPR019760">
    <property type="entry name" value="DNA-dir_DNA_pol_A_CS"/>
</dbReference>
<dbReference type="NCBIfam" id="TIGR00593">
    <property type="entry name" value="pola"/>
    <property type="match status" value="1"/>
</dbReference>
<dbReference type="Gene3D" id="3.30.420.10">
    <property type="entry name" value="Ribonuclease H-like superfamily/Ribonuclease H"/>
    <property type="match status" value="1"/>
</dbReference>
<keyword evidence="7 11" id="KW-0238">DNA-binding</keyword>
<dbReference type="GO" id="GO:0008409">
    <property type="term" value="F:5'-3' exonuclease activity"/>
    <property type="evidence" value="ECO:0007669"/>
    <property type="project" value="UniProtKB-UniRule"/>
</dbReference>
<evidence type="ECO:0000256" key="4">
    <source>
        <dbReference type="ARBA" id="ARBA00022705"/>
    </source>
</evidence>
<evidence type="ECO:0000259" key="13">
    <source>
        <dbReference type="SMART" id="SM00482"/>
    </source>
</evidence>
<evidence type="ECO:0000256" key="8">
    <source>
        <dbReference type="ARBA" id="ARBA00023204"/>
    </source>
</evidence>
<dbReference type="InterPro" id="IPR029060">
    <property type="entry name" value="PIN-like_dom_sf"/>
</dbReference>
<dbReference type="AlphaFoldDB" id="C0E901"/>
<feature type="domain" description="5'-3' exonuclease" evidence="12">
    <location>
        <begin position="41"/>
        <end position="301"/>
    </location>
</feature>
<dbReference type="SUPFAM" id="SSF47807">
    <property type="entry name" value="5' to 3' exonuclease, C-terminal subdomain"/>
    <property type="match status" value="1"/>
</dbReference>
<dbReference type="EC" id="2.7.7.7" evidence="10 11"/>
<keyword evidence="2 11" id="KW-0808">Transferase</keyword>
<dbReference type="Pfam" id="PF02739">
    <property type="entry name" value="5_3_exonuc_N"/>
    <property type="match status" value="1"/>
</dbReference>
<dbReference type="InterPro" id="IPR020046">
    <property type="entry name" value="5-3_exonucl_a-hlix_arch_N"/>
</dbReference>
<evidence type="ECO:0000256" key="6">
    <source>
        <dbReference type="ARBA" id="ARBA00022932"/>
    </source>
</evidence>
<dbReference type="SUPFAM" id="SSF88723">
    <property type="entry name" value="PIN domain-like"/>
    <property type="match status" value="1"/>
</dbReference>
<keyword evidence="11" id="KW-0378">Hydrolase</keyword>
<dbReference type="HOGENOM" id="CLU_324308_0_0_9"/>
<evidence type="ECO:0000256" key="5">
    <source>
        <dbReference type="ARBA" id="ARBA00022763"/>
    </source>
</evidence>
<dbReference type="Pfam" id="PF00476">
    <property type="entry name" value="DNA_pol_A"/>
    <property type="match status" value="1"/>
</dbReference>
<dbReference type="eggNOG" id="COG0749">
    <property type="taxonomic scope" value="Bacteria"/>
</dbReference>
<keyword evidence="11" id="KW-0269">Exonuclease</keyword>
<dbReference type="PANTHER" id="PTHR10133:SF27">
    <property type="entry name" value="DNA POLYMERASE NU"/>
    <property type="match status" value="1"/>
</dbReference>
<protein>
    <recommendedName>
        <fullName evidence="10 11">DNA polymerase I</fullName>
        <ecNumber evidence="10 11">2.7.7.7</ecNumber>
    </recommendedName>
</protein>
<name>C0E901_9FIRM</name>
<dbReference type="CDD" id="cd09898">
    <property type="entry name" value="H3TH_53EXO"/>
    <property type="match status" value="1"/>
</dbReference>
<dbReference type="Gene3D" id="1.10.150.20">
    <property type="entry name" value="5' to 3' exonuclease, C-terminal subdomain"/>
    <property type="match status" value="2"/>
</dbReference>
<keyword evidence="8 11" id="KW-0234">DNA repair</keyword>
<keyword evidence="4 11" id="KW-0235">DNA replication</keyword>
<keyword evidence="3 11" id="KW-0548">Nucleotidyltransferase</keyword>
<dbReference type="Gene3D" id="3.30.70.370">
    <property type="match status" value="1"/>
</dbReference>
<dbReference type="InterPro" id="IPR036397">
    <property type="entry name" value="RNaseH_sf"/>
</dbReference>
<accession>C0E901</accession>
<comment type="subunit">
    <text evidence="11">Single-chain monomer with multiple functions.</text>
</comment>
<dbReference type="GO" id="GO:0003677">
    <property type="term" value="F:DNA binding"/>
    <property type="evidence" value="ECO:0007669"/>
    <property type="project" value="UniProtKB-UniRule"/>
</dbReference>
<dbReference type="SMART" id="SM00482">
    <property type="entry name" value="POLAc"/>
    <property type="match status" value="1"/>
</dbReference>
<keyword evidence="6 11" id="KW-0239">DNA-directed DNA polymerase</keyword>
<evidence type="ECO:0000256" key="9">
    <source>
        <dbReference type="ARBA" id="ARBA00049244"/>
    </source>
</evidence>
<evidence type="ECO:0000256" key="7">
    <source>
        <dbReference type="ARBA" id="ARBA00023125"/>
    </source>
</evidence>
<evidence type="ECO:0000256" key="11">
    <source>
        <dbReference type="RuleBase" id="RU004460"/>
    </source>
</evidence>
<reference evidence="14 15" key="2">
    <citation type="submission" date="2009-02" db="EMBL/GenBank/DDBJ databases">
        <title>Draft genome sequence of Clostridium methylpentosum (DSM 5476).</title>
        <authorList>
            <person name="Sudarsanam P."/>
            <person name="Ley R."/>
            <person name="Guruge J."/>
            <person name="Turnbaugh P.J."/>
            <person name="Mahowald M."/>
            <person name="Liep D."/>
            <person name="Gordon J."/>
        </authorList>
    </citation>
    <scope>NUCLEOTIDE SEQUENCE [LARGE SCALE GENOMIC DNA]</scope>
    <source>
        <strain evidence="14 15">DSM 5476</strain>
    </source>
</reference>
<keyword evidence="15" id="KW-1185">Reference proteome</keyword>
<evidence type="ECO:0000256" key="2">
    <source>
        <dbReference type="ARBA" id="ARBA00022679"/>
    </source>
</evidence>
<evidence type="ECO:0000256" key="3">
    <source>
        <dbReference type="ARBA" id="ARBA00022695"/>
    </source>
</evidence>